<evidence type="ECO:0000313" key="2">
    <source>
        <dbReference type="Proteomes" id="UP001327957"/>
    </source>
</evidence>
<reference evidence="1 2" key="1">
    <citation type="submission" date="2023-04" db="EMBL/GenBank/DDBJ databases">
        <title>Colletotrichum tabacum stain YC1 causing leaf anthracnose on Nicotiana tabacum(L.) cv.</title>
        <authorList>
            <person name="Ji Z."/>
            <person name="Wang M."/>
            <person name="Zhang J."/>
            <person name="Wang N."/>
            <person name="Zhou Z."/>
        </authorList>
    </citation>
    <scope>NUCLEOTIDE SEQUENCE [LARGE SCALE GENOMIC DNA]</scope>
    <source>
        <strain evidence="1 2">YC1</strain>
    </source>
</reference>
<dbReference type="Proteomes" id="UP001327957">
    <property type="component" value="Unassembled WGS sequence"/>
</dbReference>
<organism evidence="1 2">
    <name type="scientific">Colletotrichum tabaci</name>
    <dbReference type="NCBI Taxonomy" id="1209068"/>
    <lineage>
        <taxon>Eukaryota</taxon>
        <taxon>Fungi</taxon>
        <taxon>Dikarya</taxon>
        <taxon>Ascomycota</taxon>
        <taxon>Pezizomycotina</taxon>
        <taxon>Sordariomycetes</taxon>
        <taxon>Hypocreomycetidae</taxon>
        <taxon>Glomerellales</taxon>
        <taxon>Glomerellaceae</taxon>
        <taxon>Colletotrichum</taxon>
        <taxon>Colletotrichum destructivum species complex</taxon>
    </lineage>
</organism>
<name>A0AAV9TD88_9PEZI</name>
<dbReference type="EMBL" id="JASAOK010000039">
    <property type="protein sequence ID" value="KAK6216906.1"/>
    <property type="molecule type" value="Genomic_DNA"/>
</dbReference>
<gene>
    <name evidence="1" type="ORF">QIS74_07020</name>
</gene>
<accession>A0AAV9TD88</accession>
<protein>
    <submittedName>
        <fullName evidence="1">Uncharacterized protein</fullName>
    </submittedName>
</protein>
<sequence>MCHSIIRLGPMPAAQKPAYASHTPTETIDTLLRAMHTLCQSVIATKDDFDPEKRVQIVDMSQPSSTPALANDNVPFSVDRHPGVRAARDQLHAAFDTAQMAVSKIRELWNTLRAQWWIAVRAVYASIPIIPLQFSYSRFDSG</sequence>
<keyword evidence="2" id="KW-1185">Reference proteome</keyword>
<proteinExistence type="predicted"/>
<comment type="caution">
    <text evidence="1">The sequence shown here is derived from an EMBL/GenBank/DDBJ whole genome shotgun (WGS) entry which is preliminary data.</text>
</comment>
<dbReference type="AlphaFoldDB" id="A0AAV9TD88"/>
<evidence type="ECO:0000313" key="1">
    <source>
        <dbReference type="EMBL" id="KAK6216906.1"/>
    </source>
</evidence>